<dbReference type="PhylomeDB" id="A0A0G4GNX3"/>
<evidence type="ECO:0000256" key="1">
    <source>
        <dbReference type="SAM" id="MobiDB-lite"/>
    </source>
</evidence>
<evidence type="ECO:0000313" key="2">
    <source>
        <dbReference type="EMBL" id="CEM31983.1"/>
    </source>
</evidence>
<feature type="compositionally biased region" description="Basic and acidic residues" evidence="1">
    <location>
        <begin position="205"/>
        <end position="215"/>
    </location>
</feature>
<reference evidence="2" key="1">
    <citation type="submission" date="2014-11" db="EMBL/GenBank/DDBJ databases">
        <authorList>
            <person name="Otto D Thomas"/>
            <person name="Naeem Raeece"/>
        </authorList>
    </citation>
    <scope>NUCLEOTIDE SEQUENCE</scope>
</reference>
<feature type="compositionally biased region" description="Low complexity" evidence="1">
    <location>
        <begin position="26"/>
        <end position="40"/>
    </location>
</feature>
<feature type="region of interest" description="Disordered" evidence="1">
    <location>
        <begin position="163"/>
        <end position="229"/>
    </location>
</feature>
<feature type="region of interest" description="Disordered" evidence="1">
    <location>
        <begin position="336"/>
        <end position="376"/>
    </location>
</feature>
<proteinExistence type="predicted"/>
<dbReference type="VEuPathDB" id="CryptoDB:Cvel_22732"/>
<feature type="region of interest" description="Disordered" evidence="1">
    <location>
        <begin position="59"/>
        <end position="88"/>
    </location>
</feature>
<protein>
    <submittedName>
        <fullName evidence="2">Uncharacterized protein</fullName>
    </submittedName>
</protein>
<gene>
    <name evidence="2" type="ORF">Cvel_22732</name>
</gene>
<organism evidence="2">
    <name type="scientific">Chromera velia CCMP2878</name>
    <dbReference type="NCBI Taxonomy" id="1169474"/>
    <lineage>
        <taxon>Eukaryota</taxon>
        <taxon>Sar</taxon>
        <taxon>Alveolata</taxon>
        <taxon>Colpodellida</taxon>
        <taxon>Chromeraceae</taxon>
        <taxon>Chromera</taxon>
    </lineage>
</organism>
<dbReference type="AlphaFoldDB" id="A0A0G4GNX3"/>
<feature type="region of interest" description="Disordered" evidence="1">
    <location>
        <begin position="26"/>
        <end position="47"/>
    </location>
</feature>
<name>A0A0G4GNX3_9ALVE</name>
<dbReference type="EMBL" id="CDMZ01001399">
    <property type="protein sequence ID" value="CEM31983.1"/>
    <property type="molecule type" value="Genomic_DNA"/>
</dbReference>
<accession>A0A0G4GNX3</accession>
<feature type="compositionally biased region" description="Polar residues" evidence="1">
    <location>
        <begin position="336"/>
        <end position="356"/>
    </location>
</feature>
<sequence>MVHTQKQIADLKDELLQETFSQFLQQQQLSEQAPAPVAPRVSPPEPTCETVTVVFSKNDRRPLEPLPRRVPSRSSYGTPAVSAEEDTQATSVVTFSNAVHGEKKTESCQTKMLPQGGDRRPITAERGTNTNDLLKLTLPPTVSLTMEAGTQTEKPCIKDAEIQTDTDDDSNTFLQTSSGAADVSGGISFSTEREETEAIMPDLLPSRREDDHDMPADDNSESGLPESGPSLAVVATEQPEVLPEGKTEKGSEKYHYVDTMEQAVCSFEADPLVLRLQTEGTSMLSREVRGHEVCEKDMTAAAEVVEGLNELPFLSDDITNRGLDDPTAALHLGQSSFTEQTGDTTPRSLVSSAFQEQTDERAESCTARSDSTSELAVLQADREKKIEFIPTRPRKSAKGPIGS</sequence>